<dbReference type="InterPro" id="IPR029062">
    <property type="entry name" value="Class_I_gatase-like"/>
</dbReference>
<dbReference type="AlphaFoldDB" id="A0A1L9NUK2"/>
<protein>
    <submittedName>
        <fullName evidence="6">Molecular chaperone Hsp31 and glyoxalase 3</fullName>
        <ecNumber evidence="6">4.2.1.130</ecNumber>
    </submittedName>
</protein>
<evidence type="ECO:0000256" key="2">
    <source>
        <dbReference type="ARBA" id="ARBA00023239"/>
    </source>
</evidence>
<evidence type="ECO:0000256" key="1">
    <source>
        <dbReference type="ARBA" id="ARBA00023016"/>
    </source>
</evidence>
<dbReference type="SUPFAM" id="SSF52317">
    <property type="entry name" value="Class I glutamine amidotransferase-like"/>
    <property type="match status" value="1"/>
</dbReference>
<name>A0A1L9NUK2_9RHOB</name>
<keyword evidence="1" id="KW-0346">Stress response</keyword>
<accession>A0A1L9NUK2</accession>
<dbReference type="RefSeq" id="WP_072631270.1">
    <property type="nucleotide sequence ID" value="NZ_MLCB01000159.1"/>
</dbReference>
<evidence type="ECO:0000259" key="5">
    <source>
        <dbReference type="Pfam" id="PF01965"/>
    </source>
</evidence>
<dbReference type="PANTHER" id="PTHR48094:SF11">
    <property type="entry name" value="GLUTATHIONE-INDEPENDENT GLYOXALASE HSP31-RELATED"/>
    <property type="match status" value="1"/>
</dbReference>
<dbReference type="EMBL" id="MLCB01000159">
    <property type="protein sequence ID" value="OJI92966.1"/>
    <property type="molecule type" value="Genomic_DNA"/>
</dbReference>
<evidence type="ECO:0000313" key="7">
    <source>
        <dbReference type="Proteomes" id="UP000184514"/>
    </source>
</evidence>
<sequence>MFWLKIILIAIPILAIVVYFGLPRALSAMGLHPHYDIPEFDLAGKRALVITTSHDTLGETGKATGVFGSEMSVPYYAFLDAGMEVDIASIKGGEIPVEPRSMSWPMGTDADYRFKKDTVAMAKLTNSISVADVDISKYDAIFLSGGWGAAYDFAQSKDLAALVTAANADGDVIGSVCHGALGLVNAKDTDGTPLLEGRTVTGVTDNQINQLGISMTPKHPETELRAAKANFEANTAFRDMFATHVTVDGNLVTGQNQNSGAEAAHRMLEILAK</sequence>
<dbReference type="CDD" id="cd03141">
    <property type="entry name" value="GATase1_Hsp31_like"/>
    <property type="match status" value="1"/>
</dbReference>
<feature type="domain" description="DJ-1/PfpI" evidence="5">
    <location>
        <begin position="68"/>
        <end position="268"/>
    </location>
</feature>
<reference evidence="6 7" key="1">
    <citation type="submission" date="2016-10" db="EMBL/GenBank/DDBJ databases">
        <title>Genome sequence of Planktotalea frisia SH6-1.</title>
        <authorList>
            <person name="Poehlein A."/>
            <person name="Bakenhus I."/>
            <person name="Voget S."/>
            <person name="Brinkhoff T."/>
            <person name="Simon M."/>
        </authorList>
    </citation>
    <scope>NUCLEOTIDE SEQUENCE [LARGE SCALE GENOMIC DNA]</scope>
    <source>
        <strain evidence="6 7">SH6-1</strain>
    </source>
</reference>
<dbReference type="EC" id="4.2.1.130" evidence="6"/>
<gene>
    <name evidence="6" type="primary">hchA_3</name>
    <name evidence="6" type="ORF">PFRI_27410</name>
</gene>
<comment type="similarity">
    <text evidence="3">Belongs to the peptidase C56 family. HSP31-like subfamily.</text>
</comment>
<keyword evidence="4" id="KW-0812">Transmembrane</keyword>
<dbReference type="Gene3D" id="3.40.50.880">
    <property type="match status" value="1"/>
</dbReference>
<keyword evidence="4" id="KW-1133">Transmembrane helix</keyword>
<evidence type="ECO:0000256" key="3">
    <source>
        <dbReference type="ARBA" id="ARBA00038493"/>
    </source>
</evidence>
<comment type="caution">
    <text evidence="6">The sequence shown here is derived from an EMBL/GenBank/DDBJ whole genome shotgun (WGS) entry which is preliminary data.</text>
</comment>
<keyword evidence="2 6" id="KW-0456">Lyase</keyword>
<dbReference type="GO" id="GO:0005737">
    <property type="term" value="C:cytoplasm"/>
    <property type="evidence" value="ECO:0007669"/>
    <property type="project" value="TreeGrafter"/>
</dbReference>
<dbReference type="InterPro" id="IPR002818">
    <property type="entry name" value="DJ-1/PfpI"/>
</dbReference>
<keyword evidence="7" id="KW-1185">Reference proteome</keyword>
<dbReference type="InterPro" id="IPR050325">
    <property type="entry name" value="Prot/Nucl_acid_deglycase"/>
</dbReference>
<evidence type="ECO:0000313" key="6">
    <source>
        <dbReference type="EMBL" id="OJI92966.1"/>
    </source>
</evidence>
<dbReference type="PANTHER" id="PTHR48094">
    <property type="entry name" value="PROTEIN/NUCLEIC ACID DEGLYCASE DJ-1-RELATED"/>
    <property type="match status" value="1"/>
</dbReference>
<dbReference type="GO" id="GO:0019172">
    <property type="term" value="F:glyoxalase III activity"/>
    <property type="evidence" value="ECO:0007669"/>
    <property type="project" value="UniProtKB-EC"/>
</dbReference>
<proteinExistence type="inferred from homology"/>
<dbReference type="GO" id="GO:0019243">
    <property type="term" value="P:methylglyoxal catabolic process to D-lactate via S-lactoyl-glutathione"/>
    <property type="evidence" value="ECO:0007669"/>
    <property type="project" value="TreeGrafter"/>
</dbReference>
<feature type="transmembrane region" description="Helical" evidence="4">
    <location>
        <begin position="6"/>
        <end position="22"/>
    </location>
</feature>
<evidence type="ECO:0000256" key="4">
    <source>
        <dbReference type="SAM" id="Phobius"/>
    </source>
</evidence>
<dbReference type="STRING" id="696762.PFRI_27410"/>
<dbReference type="Proteomes" id="UP000184514">
    <property type="component" value="Unassembled WGS sequence"/>
</dbReference>
<dbReference type="OrthoDB" id="9792284at2"/>
<organism evidence="6 7">
    <name type="scientific">Planktotalea frisia</name>
    <dbReference type="NCBI Taxonomy" id="696762"/>
    <lineage>
        <taxon>Bacteria</taxon>
        <taxon>Pseudomonadati</taxon>
        <taxon>Pseudomonadota</taxon>
        <taxon>Alphaproteobacteria</taxon>
        <taxon>Rhodobacterales</taxon>
        <taxon>Paracoccaceae</taxon>
        <taxon>Planktotalea</taxon>
    </lineage>
</organism>
<dbReference type="Pfam" id="PF01965">
    <property type="entry name" value="DJ-1_PfpI"/>
    <property type="match status" value="1"/>
</dbReference>
<keyword evidence="4" id="KW-0472">Membrane</keyword>